<dbReference type="Proteomes" id="UP000037274">
    <property type="component" value="Unassembled WGS sequence"/>
</dbReference>
<sequence length="221" mass="22577">MARATHGWLRVEESADGLDVSVDPSVEGRLSGDIALKGVAADAVVHVQAVVVPEREETPAERMGESPPPGREPPPRDVRVGPGPPPPPPPPPRRGSALSPALAAAALGTAVASVITRVMAAVRAVEAVKDRVTAGPGSELRTHVEAVGTVPPLVVCLITSVAALVLGALARHELRARGERHTARSAGAANALTATARMLAVPALTLAGLIGLAYLVARGQW</sequence>
<comment type="caution">
    <text evidence="3">The sequence shown here is derived from an EMBL/GenBank/DDBJ whole genome shotgun (WGS) entry which is preliminary data.</text>
</comment>
<proteinExistence type="predicted"/>
<organism evidence="3 4">
    <name type="scientific">Streptomyces leeuwenhoekii</name>
    <dbReference type="NCBI Taxonomy" id="1437453"/>
    <lineage>
        <taxon>Bacteria</taxon>
        <taxon>Bacillati</taxon>
        <taxon>Actinomycetota</taxon>
        <taxon>Actinomycetes</taxon>
        <taxon>Kitasatosporales</taxon>
        <taxon>Streptomycetaceae</taxon>
        <taxon>Streptomyces</taxon>
    </lineage>
</organism>
<keyword evidence="2" id="KW-0812">Transmembrane</keyword>
<feature type="region of interest" description="Disordered" evidence="1">
    <location>
        <begin position="52"/>
        <end position="98"/>
    </location>
</feature>
<evidence type="ECO:0008006" key="5">
    <source>
        <dbReference type="Google" id="ProtNLM"/>
    </source>
</evidence>
<keyword evidence="4" id="KW-1185">Reference proteome</keyword>
<feature type="compositionally biased region" description="Pro residues" evidence="1">
    <location>
        <begin position="82"/>
        <end position="93"/>
    </location>
</feature>
<evidence type="ECO:0000256" key="1">
    <source>
        <dbReference type="SAM" id="MobiDB-lite"/>
    </source>
</evidence>
<dbReference type="EMBL" id="LFEH01000172">
    <property type="protein sequence ID" value="KMS68016.1"/>
    <property type="molecule type" value="Genomic_DNA"/>
</dbReference>
<feature type="compositionally biased region" description="Basic and acidic residues" evidence="1">
    <location>
        <begin position="53"/>
        <end position="64"/>
    </location>
</feature>
<gene>
    <name evidence="3" type="ORF">ACH49_27745</name>
</gene>
<feature type="region of interest" description="Disordered" evidence="1">
    <location>
        <begin position="1"/>
        <end position="24"/>
    </location>
</feature>
<dbReference type="RefSeq" id="WP_048574322.1">
    <property type="nucleotide sequence ID" value="NZ_LFEH01000172.1"/>
</dbReference>
<name>A0ABR5HRB4_STRLW</name>
<keyword evidence="2" id="KW-0472">Membrane</keyword>
<evidence type="ECO:0000313" key="4">
    <source>
        <dbReference type="Proteomes" id="UP000037274"/>
    </source>
</evidence>
<evidence type="ECO:0000313" key="3">
    <source>
        <dbReference type="EMBL" id="KMS68016.1"/>
    </source>
</evidence>
<protein>
    <recommendedName>
        <fullName evidence="5">Integral Membrane Protein</fullName>
    </recommendedName>
</protein>
<feature type="transmembrane region" description="Helical" evidence="2">
    <location>
        <begin position="191"/>
        <end position="217"/>
    </location>
</feature>
<feature type="transmembrane region" description="Helical" evidence="2">
    <location>
        <begin position="150"/>
        <end position="170"/>
    </location>
</feature>
<evidence type="ECO:0000256" key="2">
    <source>
        <dbReference type="SAM" id="Phobius"/>
    </source>
</evidence>
<accession>A0ABR5HRB4</accession>
<keyword evidence="2" id="KW-1133">Transmembrane helix</keyword>
<reference evidence="3 4" key="1">
    <citation type="submission" date="2015-06" db="EMBL/GenBank/DDBJ databases">
        <title>Draft genome sequence of Streptomyces leeuwenhoekii C58, which produces the novel lasso peptide, chaxapeptin.</title>
        <authorList>
            <person name="Yi Y."/>
            <person name="Hai D."/>
            <person name="Jaspars M."/>
            <person name="Sheng H."/>
            <person name="Rateb M.E."/>
            <person name="Bull A."/>
            <person name="Goodfellow M."/>
            <person name="Asenjo J.A."/>
            <person name="Ebel R."/>
        </authorList>
    </citation>
    <scope>NUCLEOTIDE SEQUENCE [LARGE SCALE GENOMIC DNA]</scope>
    <source>
        <strain evidence="3 4">C58</strain>
    </source>
</reference>